<protein>
    <submittedName>
        <fullName evidence="2">Uncharacterized protein</fullName>
    </submittedName>
</protein>
<reference evidence="2 3" key="1">
    <citation type="journal article" date="2015" name="Genome Biol. Evol.">
        <title>Comparative Genomics of a Bacterivorous Green Alga Reveals Evolutionary Causalities and Consequences of Phago-Mixotrophic Mode of Nutrition.</title>
        <authorList>
            <person name="Burns J.A."/>
            <person name="Paasch A."/>
            <person name="Narechania A."/>
            <person name="Kim E."/>
        </authorList>
    </citation>
    <scope>NUCLEOTIDE SEQUENCE [LARGE SCALE GENOMIC DNA]</scope>
    <source>
        <strain evidence="2 3">PLY_AMNH</strain>
    </source>
</reference>
<evidence type="ECO:0000313" key="3">
    <source>
        <dbReference type="Proteomes" id="UP001190700"/>
    </source>
</evidence>
<dbReference type="Proteomes" id="UP001190700">
    <property type="component" value="Unassembled WGS sequence"/>
</dbReference>
<name>A0AAE0BDK0_9CHLO</name>
<comment type="caution">
    <text evidence="2">The sequence shown here is derived from an EMBL/GenBank/DDBJ whole genome shotgun (WGS) entry which is preliminary data.</text>
</comment>
<evidence type="ECO:0000313" key="2">
    <source>
        <dbReference type="EMBL" id="KAK3233984.1"/>
    </source>
</evidence>
<proteinExistence type="predicted"/>
<keyword evidence="3" id="KW-1185">Reference proteome</keyword>
<organism evidence="2 3">
    <name type="scientific">Cymbomonas tetramitiformis</name>
    <dbReference type="NCBI Taxonomy" id="36881"/>
    <lineage>
        <taxon>Eukaryota</taxon>
        <taxon>Viridiplantae</taxon>
        <taxon>Chlorophyta</taxon>
        <taxon>Pyramimonadophyceae</taxon>
        <taxon>Pyramimonadales</taxon>
        <taxon>Pyramimonadaceae</taxon>
        <taxon>Cymbomonas</taxon>
    </lineage>
</organism>
<feature type="region of interest" description="Disordered" evidence="1">
    <location>
        <begin position="64"/>
        <end position="92"/>
    </location>
</feature>
<dbReference type="EMBL" id="LGRX02035583">
    <property type="protein sequence ID" value="KAK3233984.1"/>
    <property type="molecule type" value="Genomic_DNA"/>
</dbReference>
<sequence>MGKLRKACSKLGGCWIGWVVKGRQGSWMVVRPRMSAVGEPWEKVRYQWWWCEVGADGAAHMGAAQEGAVGEAGESSRRPGVPQTPRNPNSGALLVSPFDGFPPVQWMMVTLEKMWENPAEDKAYKLLLLLPRPVLQPVWRGEKKDVTRIIEERCNRFLHGGTAGNAVQRLLLAKLAAQRLLFDKLAPATEETLRKLEEFHPAGTSSSQEYLWAAHASGGRDSLLECNHLAEGRTPAESREWLAGARLVALPKDDLGGKVRLLACGEIWLEVKGGADLRAALFRRMPECDISAFVDDVFFTAPPIATVDTYGTHMEEAPAIDLDVQSTKSAAFAAEEDASFFTDGVLGVQGEPDFIDVLGVPVGAILPILNMLGHAQAHGLLLHFCTHTRLDV</sequence>
<evidence type="ECO:0000256" key="1">
    <source>
        <dbReference type="SAM" id="MobiDB-lite"/>
    </source>
</evidence>
<feature type="compositionally biased region" description="Low complexity" evidence="1">
    <location>
        <begin position="64"/>
        <end position="73"/>
    </location>
</feature>
<accession>A0AAE0BDK0</accession>
<dbReference type="AlphaFoldDB" id="A0AAE0BDK0"/>
<gene>
    <name evidence="2" type="ORF">CYMTET_55745</name>
</gene>